<organism evidence="1 2">
    <name type="scientific">Oceanobacillus bengalensis</name>
    <dbReference type="NCBI Taxonomy" id="1435466"/>
    <lineage>
        <taxon>Bacteria</taxon>
        <taxon>Bacillati</taxon>
        <taxon>Bacillota</taxon>
        <taxon>Bacilli</taxon>
        <taxon>Bacillales</taxon>
        <taxon>Bacillaceae</taxon>
        <taxon>Oceanobacillus</taxon>
    </lineage>
</organism>
<proteinExistence type="predicted"/>
<reference evidence="1 2" key="1">
    <citation type="journal article" date="2015" name="Antonie Van Leeuwenhoek">
        <title>Oceanobacillus bengalensis sp. nov., a bacterium isolated from seawater of the Bay of Bengal.</title>
        <authorList>
            <person name="Yongchang O."/>
            <person name="Xiang W."/>
            <person name="Wang G."/>
        </authorList>
    </citation>
    <scope>NUCLEOTIDE SEQUENCE [LARGE SCALE GENOMIC DNA]</scope>
    <source>
        <strain evidence="1 2">MCCC 1K00260</strain>
    </source>
</reference>
<protein>
    <submittedName>
        <fullName evidence="1">Uncharacterized protein</fullName>
    </submittedName>
</protein>
<comment type="caution">
    <text evidence="1">The sequence shown here is derived from an EMBL/GenBank/DDBJ whole genome shotgun (WGS) entry which is preliminary data.</text>
</comment>
<gene>
    <name evidence="1" type="ORF">D8M05_19640</name>
</gene>
<dbReference type="EMBL" id="RBZO01000059">
    <property type="protein sequence ID" value="RKQ11610.1"/>
    <property type="molecule type" value="Genomic_DNA"/>
</dbReference>
<accession>A0A494YR88</accession>
<evidence type="ECO:0000313" key="2">
    <source>
        <dbReference type="Proteomes" id="UP000281813"/>
    </source>
</evidence>
<name>A0A494YR88_9BACI</name>
<dbReference type="Proteomes" id="UP000281813">
    <property type="component" value="Unassembled WGS sequence"/>
</dbReference>
<sequence length="63" mass="6473">MALRIGCLGPLPDAAEPAVDCLGAILDGPLLDLVVDGFGRLLAVRGTLNDQLRTGTDKGNLTV</sequence>
<evidence type="ECO:0000313" key="1">
    <source>
        <dbReference type="EMBL" id="RKQ11610.1"/>
    </source>
</evidence>
<dbReference type="AlphaFoldDB" id="A0A494YR88"/>
<keyword evidence="2" id="KW-1185">Reference proteome</keyword>